<organism evidence="1 2">
    <name type="scientific">Paenibacillus taihuensis</name>
    <dbReference type="NCBI Taxonomy" id="1156355"/>
    <lineage>
        <taxon>Bacteria</taxon>
        <taxon>Bacillati</taxon>
        <taxon>Bacillota</taxon>
        <taxon>Bacilli</taxon>
        <taxon>Bacillales</taxon>
        <taxon>Paenibacillaceae</taxon>
        <taxon>Paenibacillus</taxon>
    </lineage>
</organism>
<comment type="caution">
    <text evidence="1">The sequence shown here is derived from an EMBL/GenBank/DDBJ whole genome shotgun (WGS) entry which is preliminary data.</text>
</comment>
<name>A0A3D9R1W1_9BACL</name>
<dbReference type="RefSeq" id="WP_116191568.1">
    <property type="nucleotide sequence ID" value="NZ_QTTN01000037.1"/>
</dbReference>
<keyword evidence="1" id="KW-0808">Transferase</keyword>
<keyword evidence="2" id="KW-1185">Reference proteome</keyword>
<gene>
    <name evidence="1" type="ORF">A8990_1372</name>
</gene>
<dbReference type="Gene3D" id="3.90.1150.10">
    <property type="entry name" value="Aspartate Aminotransferase, domain 1"/>
    <property type="match status" value="1"/>
</dbReference>
<protein>
    <submittedName>
        <fullName evidence="1">DegT/DnrJ/EryC1/StrS aminotransferase family protein</fullName>
    </submittedName>
</protein>
<dbReference type="OrthoDB" id="9810913at2"/>
<proteinExistence type="predicted"/>
<dbReference type="GO" id="GO:0008483">
    <property type="term" value="F:transaminase activity"/>
    <property type="evidence" value="ECO:0007669"/>
    <property type="project" value="UniProtKB-KW"/>
</dbReference>
<evidence type="ECO:0000313" key="1">
    <source>
        <dbReference type="EMBL" id="REE68668.1"/>
    </source>
</evidence>
<evidence type="ECO:0000313" key="2">
    <source>
        <dbReference type="Proteomes" id="UP000256304"/>
    </source>
</evidence>
<dbReference type="Proteomes" id="UP000256304">
    <property type="component" value="Unassembled WGS sequence"/>
</dbReference>
<sequence>MLEKRGVTAHDNPWTCASYKGNVQYSREMCPDTLNWLGRAVAISLHQRMTEEDVSDVVRAIRKAAGVQ</sequence>
<dbReference type="EMBL" id="QTTN01000037">
    <property type="protein sequence ID" value="REE68668.1"/>
    <property type="molecule type" value="Genomic_DNA"/>
</dbReference>
<dbReference type="InterPro" id="IPR015422">
    <property type="entry name" value="PyrdxlP-dep_Trfase_small"/>
</dbReference>
<reference evidence="1 2" key="1">
    <citation type="submission" date="2018-08" db="EMBL/GenBank/DDBJ databases">
        <title>Genomic Encyclopedia of Type Strains, Phase III (KMG-III): the genomes of soil and plant-associated and newly described type strains.</title>
        <authorList>
            <person name="Whitman W."/>
        </authorList>
    </citation>
    <scope>NUCLEOTIDE SEQUENCE [LARGE SCALE GENOMIC DNA]</scope>
    <source>
        <strain evidence="1 2">CGMCC 1.10966</strain>
    </source>
</reference>
<dbReference type="AlphaFoldDB" id="A0A3D9R1W1"/>
<accession>A0A3D9R1W1</accession>
<keyword evidence="1" id="KW-0032">Aminotransferase</keyword>